<organism evidence="2 3">
    <name type="scientific">Symbiodinium natans</name>
    <dbReference type="NCBI Taxonomy" id="878477"/>
    <lineage>
        <taxon>Eukaryota</taxon>
        <taxon>Sar</taxon>
        <taxon>Alveolata</taxon>
        <taxon>Dinophyceae</taxon>
        <taxon>Suessiales</taxon>
        <taxon>Symbiodiniaceae</taxon>
        <taxon>Symbiodinium</taxon>
    </lineage>
</organism>
<protein>
    <submittedName>
        <fullName evidence="2">ABCC1 protein</fullName>
    </submittedName>
</protein>
<dbReference type="AlphaFoldDB" id="A0A812I6G6"/>
<gene>
    <name evidence="2" type="primary">ABCC1</name>
    <name evidence="2" type="ORF">SNAT2548_LOCUS2726</name>
</gene>
<evidence type="ECO:0000313" key="3">
    <source>
        <dbReference type="Proteomes" id="UP000604046"/>
    </source>
</evidence>
<evidence type="ECO:0000313" key="2">
    <source>
        <dbReference type="EMBL" id="CAE6972652.1"/>
    </source>
</evidence>
<feature type="region of interest" description="Disordered" evidence="1">
    <location>
        <begin position="1"/>
        <end position="115"/>
    </location>
</feature>
<dbReference type="SUPFAM" id="SSF48452">
    <property type="entry name" value="TPR-like"/>
    <property type="match status" value="1"/>
</dbReference>
<feature type="compositionally biased region" description="Low complexity" evidence="1">
    <location>
        <begin position="16"/>
        <end position="26"/>
    </location>
</feature>
<dbReference type="OrthoDB" id="428342at2759"/>
<reference evidence="2" key="1">
    <citation type="submission" date="2021-02" db="EMBL/GenBank/DDBJ databases">
        <authorList>
            <person name="Dougan E. K."/>
            <person name="Rhodes N."/>
            <person name="Thang M."/>
            <person name="Chan C."/>
        </authorList>
    </citation>
    <scope>NUCLEOTIDE SEQUENCE</scope>
</reference>
<dbReference type="Proteomes" id="UP000604046">
    <property type="component" value="Unassembled WGS sequence"/>
</dbReference>
<sequence>MEPKLEEVKDQEDVHGAAAGPATGTASPDPEDPRDENEAERVPENGSGYPATGLEEDEVADEATKQDEVVLRNRRGLPPPVPPKVPSLDELSNDMDVPSELPTSVQPEEAESVPLSSIRELVEQRRVNTALKRLEEGRGPGTEHGAARSYGAEGRLLRLRCLASMRRYAEAAEECKQMGDEAACFEVKFFLAQLPWLLHADAYQTMLQLKALAQSWPSDGPAKDRLELLQVLSHSSLTVGHGRMAAEELQRAVSEREDCRELWSLLGRHHLSGGNLPAADVAFAKAQTASGQDSTVLLNSGLRAMSLGDFQAARDAFEAAATALHADKDARLQEVLAAENNLAVCKFYTKDLRGACERLKALVLKDPVRFLVPCLLQNLASLYEFAQDAASQRKALRDLAGAAQLEDLEPRLFQSPQS</sequence>
<feature type="compositionally biased region" description="Basic and acidic residues" evidence="1">
    <location>
        <begin position="1"/>
        <end position="15"/>
    </location>
</feature>
<feature type="compositionally biased region" description="Acidic residues" evidence="1">
    <location>
        <begin position="29"/>
        <end position="38"/>
    </location>
</feature>
<dbReference type="EMBL" id="CAJNDS010000163">
    <property type="protein sequence ID" value="CAE6972652.1"/>
    <property type="molecule type" value="Genomic_DNA"/>
</dbReference>
<feature type="compositionally biased region" description="Basic and acidic residues" evidence="1">
    <location>
        <begin position="62"/>
        <end position="71"/>
    </location>
</feature>
<comment type="caution">
    <text evidence="2">The sequence shown here is derived from an EMBL/GenBank/DDBJ whole genome shotgun (WGS) entry which is preliminary data.</text>
</comment>
<dbReference type="PANTHER" id="PTHR21581">
    <property type="entry name" value="D-ALANYL-D-ALANINE CARBOXYPEPTIDASE"/>
    <property type="match status" value="1"/>
</dbReference>
<proteinExistence type="predicted"/>
<accession>A0A812I6G6</accession>
<keyword evidence="3" id="KW-1185">Reference proteome</keyword>
<name>A0A812I6G6_9DINO</name>
<dbReference type="PANTHER" id="PTHR21581:SF6">
    <property type="entry name" value="TRAFFICKING PROTEIN PARTICLE COMPLEX SUBUNIT 12"/>
    <property type="match status" value="1"/>
</dbReference>
<dbReference type="Gene3D" id="1.25.40.10">
    <property type="entry name" value="Tetratricopeptide repeat domain"/>
    <property type="match status" value="1"/>
</dbReference>
<evidence type="ECO:0000256" key="1">
    <source>
        <dbReference type="SAM" id="MobiDB-lite"/>
    </source>
</evidence>
<dbReference type="InterPro" id="IPR011990">
    <property type="entry name" value="TPR-like_helical_dom_sf"/>
</dbReference>